<dbReference type="InterPro" id="IPR051223">
    <property type="entry name" value="Polycystin"/>
</dbReference>
<proteinExistence type="predicted"/>
<feature type="transmembrane region" description="Helical" evidence="5">
    <location>
        <begin position="453"/>
        <end position="476"/>
    </location>
</feature>
<comment type="caution">
    <text evidence="7">The sequence shown here is derived from an EMBL/GenBank/DDBJ whole genome shotgun (WGS) entry which is preliminary data.</text>
</comment>
<evidence type="ECO:0000313" key="10">
    <source>
        <dbReference type="Proteomes" id="UP001152797"/>
    </source>
</evidence>
<evidence type="ECO:0000256" key="3">
    <source>
        <dbReference type="ARBA" id="ARBA00022989"/>
    </source>
</evidence>
<dbReference type="PANTHER" id="PTHR10877:SF183">
    <property type="entry name" value="AT14535P-RELATED"/>
    <property type="match status" value="1"/>
</dbReference>
<dbReference type="EMBL" id="CAMXCT010000196">
    <property type="protein sequence ID" value="CAI3975325.1"/>
    <property type="molecule type" value="Genomic_DNA"/>
</dbReference>
<dbReference type="Pfam" id="PF08016">
    <property type="entry name" value="PKD_channel"/>
    <property type="match status" value="1"/>
</dbReference>
<evidence type="ECO:0000256" key="4">
    <source>
        <dbReference type="ARBA" id="ARBA00023136"/>
    </source>
</evidence>
<feature type="transmembrane region" description="Helical" evidence="5">
    <location>
        <begin position="557"/>
        <end position="580"/>
    </location>
</feature>
<evidence type="ECO:0000313" key="7">
    <source>
        <dbReference type="EMBL" id="CAI3975325.1"/>
    </source>
</evidence>
<protein>
    <submittedName>
        <fullName evidence="9">Polycystin-2 (Polycystic kidney disease 2 protein homolog)</fullName>
    </submittedName>
</protein>
<evidence type="ECO:0000256" key="2">
    <source>
        <dbReference type="ARBA" id="ARBA00022692"/>
    </source>
</evidence>
<dbReference type="OrthoDB" id="444119at2759"/>
<organism evidence="7">
    <name type="scientific">Cladocopium goreaui</name>
    <dbReference type="NCBI Taxonomy" id="2562237"/>
    <lineage>
        <taxon>Eukaryota</taxon>
        <taxon>Sar</taxon>
        <taxon>Alveolata</taxon>
        <taxon>Dinophyceae</taxon>
        <taxon>Suessiales</taxon>
        <taxon>Symbiodiniaceae</taxon>
        <taxon>Cladocopium</taxon>
    </lineage>
</organism>
<feature type="transmembrane region" description="Helical" evidence="5">
    <location>
        <begin position="210"/>
        <end position="228"/>
    </location>
</feature>
<evidence type="ECO:0000313" key="9">
    <source>
        <dbReference type="EMBL" id="CAL4762637.1"/>
    </source>
</evidence>
<dbReference type="InterPro" id="IPR013122">
    <property type="entry name" value="PKD1_2_channel"/>
</dbReference>
<name>A0A9P1BMD1_9DINO</name>
<keyword evidence="3 5" id="KW-1133">Transmembrane helix</keyword>
<keyword evidence="10" id="KW-1185">Reference proteome</keyword>
<gene>
    <name evidence="7" type="ORF">C1SCF055_LOCUS3659</name>
</gene>
<dbReference type="GO" id="GO:0016020">
    <property type="term" value="C:membrane"/>
    <property type="evidence" value="ECO:0007669"/>
    <property type="project" value="UniProtKB-SubCell"/>
</dbReference>
<feature type="domain" description="Polycystin cation channel PKD1/PKD2" evidence="6">
    <location>
        <begin position="418"/>
        <end position="658"/>
    </location>
</feature>
<evidence type="ECO:0000313" key="8">
    <source>
        <dbReference type="EMBL" id="CAL1128700.1"/>
    </source>
</evidence>
<comment type="subcellular location">
    <subcellularLocation>
        <location evidence="1">Membrane</location>
        <topology evidence="1">Multi-pass membrane protein</topology>
    </subcellularLocation>
</comment>
<accession>A0A9P1BMD1</accession>
<feature type="transmembrane region" description="Helical" evidence="5">
    <location>
        <begin position="516"/>
        <end position="537"/>
    </location>
</feature>
<dbReference type="EMBL" id="CAMXCT030000196">
    <property type="protein sequence ID" value="CAL4762637.1"/>
    <property type="molecule type" value="Genomic_DNA"/>
</dbReference>
<keyword evidence="2 5" id="KW-0812">Transmembrane</keyword>
<evidence type="ECO:0000256" key="1">
    <source>
        <dbReference type="ARBA" id="ARBA00004141"/>
    </source>
</evidence>
<reference evidence="8" key="2">
    <citation type="submission" date="2024-04" db="EMBL/GenBank/DDBJ databases">
        <authorList>
            <person name="Chen Y."/>
            <person name="Shah S."/>
            <person name="Dougan E. K."/>
            <person name="Thang M."/>
            <person name="Chan C."/>
        </authorList>
    </citation>
    <scope>NUCLEOTIDE SEQUENCE [LARGE SCALE GENOMIC DNA]</scope>
</reference>
<dbReference type="AlphaFoldDB" id="A0A9P1BMD1"/>
<sequence>MEVTDVEGGVDCQREKGPVLGDGLLRTCLHKPFELPDFVTADLHPSLLKRLKAAEGSILAAKVRRRTFGNINKADVDELCQLLQTKAKQDPLEDKESPKVLDLEGFILFSGPLLGLPLPALSRARDERDSEDELPPLPEMLRFPEAEAIFQKLPLDKDGFVSAEAFAEELAGKSQVMEFLESQAAKCSIPMKSREKLERLINWRIERDDALGTLFFTFVLLIIFYLVVQVNLDIKSNQEAETAVRSYISTFGSQLSGPFMDQHISDVSSFWSWAEESALAAFFGVAAIGADGITRFHVAGSNVLLGDVMVTHTNKDGDVSSEWLLHSTAAQSYLSTSNSSDYLGAARAAIQSFRRSNSDLNDPHSRAITLSCSIHNAPASKLLLVRVSSLFFITGDMDLQIFSTACADTAEILVEQMVVNILFVCCIIWLAYAELKDAVAAMAHGCKAFTEYWGVWNSVDWSCIALSIVTMIVWGVRLGYINSDQLQAVQKDGFDAMALTKQELQTMQDELQVIRAWSIAVRALTTCLAVTIILQFFKGFRANPRLQIVADAILKSLNNVAHFFLIFWTLFACFAIIAHMLFGSDIILFSSLLSSLEASMSTLMGEFEWYVQMAGKKSGYLNSGMPMVFVHLWFVIYICFALLVLFNMLLAMVLDSYGAAAQVLGKRADAPTIVTQTWRYIRRMQETRGFIPLRTLARDLLSLECHPGKVVTVTSLQAAFPQMKHEQAGYLMRTLFQEDKRQKATQQVLEGQDSGASQDFDPKEVANACLPAFHAATQPLLTELISTLTTFESKVATLQSNGLLDAATVDSLRTSFAKEMVTEMNGGKERPIERRFQGPRAHKIQVQLCCGSPEEDGFGVERI</sequence>
<dbReference type="PANTHER" id="PTHR10877">
    <property type="entry name" value="POLYCYSTIN FAMILY MEMBER"/>
    <property type="match status" value="1"/>
</dbReference>
<reference evidence="7" key="1">
    <citation type="submission" date="2022-10" db="EMBL/GenBank/DDBJ databases">
        <authorList>
            <person name="Chen Y."/>
            <person name="Dougan E. K."/>
            <person name="Chan C."/>
            <person name="Rhodes N."/>
            <person name="Thang M."/>
        </authorList>
    </citation>
    <scope>NUCLEOTIDE SEQUENCE</scope>
</reference>
<feature type="transmembrane region" description="Helical" evidence="5">
    <location>
        <begin position="628"/>
        <end position="654"/>
    </location>
</feature>
<evidence type="ECO:0000256" key="5">
    <source>
        <dbReference type="SAM" id="Phobius"/>
    </source>
</evidence>
<dbReference type="EMBL" id="CAMXCT020000196">
    <property type="protein sequence ID" value="CAL1128700.1"/>
    <property type="molecule type" value="Genomic_DNA"/>
</dbReference>
<dbReference type="Proteomes" id="UP001152797">
    <property type="component" value="Unassembled WGS sequence"/>
</dbReference>
<dbReference type="Gene3D" id="1.10.287.70">
    <property type="match status" value="1"/>
</dbReference>
<feature type="transmembrane region" description="Helical" evidence="5">
    <location>
        <begin position="412"/>
        <end position="432"/>
    </location>
</feature>
<evidence type="ECO:0000259" key="6">
    <source>
        <dbReference type="Pfam" id="PF08016"/>
    </source>
</evidence>
<keyword evidence="4 5" id="KW-0472">Membrane</keyword>